<dbReference type="Gene3D" id="1.10.357.10">
    <property type="entry name" value="Tetracycline Repressor, domain 2"/>
    <property type="match status" value="1"/>
</dbReference>
<comment type="caution">
    <text evidence="6">The sequence shown here is derived from an EMBL/GenBank/DDBJ whole genome shotgun (WGS) entry which is preliminary data.</text>
</comment>
<dbReference type="InterPro" id="IPR023772">
    <property type="entry name" value="DNA-bd_HTH_TetR-type_CS"/>
</dbReference>
<dbReference type="SUPFAM" id="SSF46689">
    <property type="entry name" value="Homeodomain-like"/>
    <property type="match status" value="1"/>
</dbReference>
<sequence length="242" mass="28227">MVHFGGLHRIAPALIMGMMMNRRITGTGAEMGRVRSTTDEEKQRRREMILEAAEKRFRRFGYSKTTMEEIAGDAGISKGTIYIYFKNKEEIFTELLDKETLELERLMYGRIKNMQSVAEQLKTIFIGTLDYLQQHPFLYSTLRRDVEMVSPRILRHTFKIEDRYVSVIEDYVRRGIETGEIEKYNPHLTAYILYKIFEAFSYGSSISEDDYSREEIETLIPELIRKALLPAPGKKKSKAAQK</sequence>
<gene>
    <name evidence="6" type="ORF">A2Y75_07970</name>
</gene>
<evidence type="ECO:0000256" key="4">
    <source>
        <dbReference type="PROSITE-ProRule" id="PRU00335"/>
    </source>
</evidence>
<dbReference type="SUPFAM" id="SSF48498">
    <property type="entry name" value="Tetracyclin repressor-like, C-terminal domain"/>
    <property type="match status" value="1"/>
</dbReference>
<name>A0A1F2WSD5_9ACTN</name>
<keyword evidence="1" id="KW-0805">Transcription regulation</keyword>
<feature type="DNA-binding region" description="H-T-H motif" evidence="4">
    <location>
        <begin position="66"/>
        <end position="85"/>
    </location>
</feature>
<dbReference type="InterPro" id="IPR041490">
    <property type="entry name" value="KstR2_TetR_C"/>
</dbReference>
<keyword evidence="2 4" id="KW-0238">DNA-binding</keyword>
<evidence type="ECO:0000256" key="1">
    <source>
        <dbReference type="ARBA" id="ARBA00023015"/>
    </source>
</evidence>
<dbReference type="Proteomes" id="UP000177876">
    <property type="component" value="Unassembled WGS sequence"/>
</dbReference>
<dbReference type="Gene3D" id="1.10.10.60">
    <property type="entry name" value="Homeodomain-like"/>
    <property type="match status" value="1"/>
</dbReference>
<evidence type="ECO:0000313" key="6">
    <source>
        <dbReference type="EMBL" id="OFW59798.1"/>
    </source>
</evidence>
<dbReference type="InterPro" id="IPR001647">
    <property type="entry name" value="HTH_TetR"/>
</dbReference>
<dbReference type="GO" id="GO:0003677">
    <property type="term" value="F:DNA binding"/>
    <property type="evidence" value="ECO:0007669"/>
    <property type="project" value="UniProtKB-UniRule"/>
</dbReference>
<keyword evidence="3" id="KW-0804">Transcription</keyword>
<dbReference type="PROSITE" id="PS01081">
    <property type="entry name" value="HTH_TETR_1"/>
    <property type="match status" value="1"/>
</dbReference>
<dbReference type="FunFam" id="1.10.10.60:FF:000141">
    <property type="entry name" value="TetR family transcriptional regulator"/>
    <property type="match status" value="1"/>
</dbReference>
<dbReference type="EMBL" id="MELK01000010">
    <property type="protein sequence ID" value="OFW59798.1"/>
    <property type="molecule type" value="Genomic_DNA"/>
</dbReference>
<dbReference type="PANTHER" id="PTHR43479:SF11">
    <property type="entry name" value="ACREF_ENVCD OPERON REPRESSOR-RELATED"/>
    <property type="match status" value="1"/>
</dbReference>
<dbReference type="PROSITE" id="PS50977">
    <property type="entry name" value="HTH_TETR_2"/>
    <property type="match status" value="1"/>
</dbReference>
<dbReference type="Pfam" id="PF17932">
    <property type="entry name" value="TetR_C_24"/>
    <property type="match status" value="1"/>
</dbReference>
<evidence type="ECO:0000313" key="7">
    <source>
        <dbReference type="Proteomes" id="UP000177876"/>
    </source>
</evidence>
<dbReference type="GO" id="GO:0045892">
    <property type="term" value="P:negative regulation of DNA-templated transcription"/>
    <property type="evidence" value="ECO:0007669"/>
    <property type="project" value="UniProtKB-ARBA"/>
</dbReference>
<dbReference type="PRINTS" id="PR00455">
    <property type="entry name" value="HTHTETR"/>
</dbReference>
<dbReference type="STRING" id="1797197.A2Y75_07970"/>
<dbReference type="InterPro" id="IPR050624">
    <property type="entry name" value="HTH-type_Tx_Regulator"/>
</dbReference>
<dbReference type="AlphaFoldDB" id="A0A1F2WSD5"/>
<evidence type="ECO:0000256" key="2">
    <source>
        <dbReference type="ARBA" id="ARBA00023125"/>
    </source>
</evidence>
<protein>
    <recommendedName>
        <fullName evidence="5">HTH tetR-type domain-containing protein</fullName>
    </recommendedName>
</protein>
<dbReference type="InterPro" id="IPR036271">
    <property type="entry name" value="Tet_transcr_reg_TetR-rel_C_sf"/>
</dbReference>
<accession>A0A1F2WSD5</accession>
<reference evidence="6 7" key="1">
    <citation type="journal article" date="2016" name="Nat. Commun.">
        <title>Thousands of microbial genomes shed light on interconnected biogeochemical processes in an aquifer system.</title>
        <authorList>
            <person name="Anantharaman K."/>
            <person name="Brown C.T."/>
            <person name="Hug L.A."/>
            <person name="Sharon I."/>
            <person name="Castelle C.J."/>
            <person name="Probst A.J."/>
            <person name="Thomas B.C."/>
            <person name="Singh A."/>
            <person name="Wilkins M.J."/>
            <person name="Karaoz U."/>
            <person name="Brodie E.L."/>
            <person name="Williams K.H."/>
            <person name="Hubbard S.S."/>
            <person name="Banfield J.F."/>
        </authorList>
    </citation>
    <scope>NUCLEOTIDE SEQUENCE [LARGE SCALE GENOMIC DNA]</scope>
</reference>
<proteinExistence type="predicted"/>
<evidence type="ECO:0000259" key="5">
    <source>
        <dbReference type="PROSITE" id="PS50977"/>
    </source>
</evidence>
<organism evidence="6 7">
    <name type="scientific">Candidatus Solincola sediminis</name>
    <dbReference type="NCBI Taxonomy" id="1797199"/>
    <lineage>
        <taxon>Bacteria</taxon>
        <taxon>Bacillati</taxon>
        <taxon>Actinomycetota</taxon>
        <taxon>Candidatus Geothermincolia</taxon>
        <taxon>Candidatus Geothermincolales</taxon>
        <taxon>Candidatus Geothermincolaceae</taxon>
        <taxon>Candidatus Solincola</taxon>
    </lineage>
</organism>
<feature type="domain" description="HTH tetR-type" evidence="5">
    <location>
        <begin position="43"/>
        <end position="103"/>
    </location>
</feature>
<dbReference type="Pfam" id="PF00440">
    <property type="entry name" value="TetR_N"/>
    <property type="match status" value="1"/>
</dbReference>
<dbReference type="InterPro" id="IPR009057">
    <property type="entry name" value="Homeodomain-like_sf"/>
</dbReference>
<dbReference type="PANTHER" id="PTHR43479">
    <property type="entry name" value="ACREF/ENVCD OPERON REPRESSOR-RELATED"/>
    <property type="match status" value="1"/>
</dbReference>
<evidence type="ECO:0000256" key="3">
    <source>
        <dbReference type="ARBA" id="ARBA00023163"/>
    </source>
</evidence>